<feature type="domain" description="S-adenosylmethionine-dependent methyltransferase Rv2258c-like winged HTH" evidence="2">
    <location>
        <begin position="39"/>
        <end position="108"/>
    </location>
</feature>
<evidence type="ECO:0000259" key="1">
    <source>
        <dbReference type="Pfam" id="PF13847"/>
    </source>
</evidence>
<dbReference type="PANTHER" id="PTHR45128">
    <property type="entry name" value="METHYLTRANSFERASE TYPE 11"/>
    <property type="match status" value="1"/>
</dbReference>
<dbReference type="SUPFAM" id="SSF53335">
    <property type="entry name" value="S-adenosyl-L-methionine-dependent methyltransferases"/>
    <property type="match status" value="1"/>
</dbReference>
<reference evidence="4" key="1">
    <citation type="journal article" date="2019" name="Int. J. Syst. Evol. Microbiol.">
        <title>The Global Catalogue of Microorganisms (GCM) 10K type strain sequencing project: providing services to taxonomists for standard genome sequencing and annotation.</title>
        <authorList>
            <consortium name="The Broad Institute Genomics Platform"/>
            <consortium name="The Broad Institute Genome Sequencing Center for Infectious Disease"/>
            <person name="Wu L."/>
            <person name="Ma J."/>
        </authorList>
    </citation>
    <scope>NUCLEOTIDE SEQUENCE [LARGE SCALE GENOMIC DNA]</scope>
    <source>
        <strain evidence="4">JCM 17983</strain>
    </source>
</reference>
<dbReference type="Gene3D" id="1.10.10.10">
    <property type="entry name" value="Winged helix-like DNA-binding domain superfamily/Winged helix DNA-binding domain"/>
    <property type="match status" value="1"/>
</dbReference>
<dbReference type="Pfam" id="PF21320">
    <property type="entry name" value="WHD_Rv2258c"/>
    <property type="match status" value="1"/>
</dbReference>
<organism evidence="3 4">
    <name type="scientific">Actinomycetospora straminea</name>
    <dbReference type="NCBI Taxonomy" id="663607"/>
    <lineage>
        <taxon>Bacteria</taxon>
        <taxon>Bacillati</taxon>
        <taxon>Actinomycetota</taxon>
        <taxon>Actinomycetes</taxon>
        <taxon>Pseudonocardiales</taxon>
        <taxon>Pseudonocardiaceae</taxon>
        <taxon>Actinomycetospora</taxon>
    </lineage>
</organism>
<dbReference type="InterPro" id="IPR053173">
    <property type="entry name" value="SAM-binding_MTase"/>
</dbReference>
<keyword evidence="3" id="KW-0489">Methyltransferase</keyword>
<dbReference type="InterPro" id="IPR036390">
    <property type="entry name" value="WH_DNA-bd_sf"/>
</dbReference>
<comment type="caution">
    <text evidence="3">The sequence shown here is derived from an EMBL/GenBank/DDBJ whole genome shotgun (WGS) entry which is preliminary data.</text>
</comment>
<dbReference type="CDD" id="cd02440">
    <property type="entry name" value="AdoMet_MTases"/>
    <property type="match status" value="1"/>
</dbReference>
<keyword evidence="4" id="KW-1185">Reference proteome</keyword>
<dbReference type="EMBL" id="BAABHQ010000032">
    <property type="protein sequence ID" value="GAA4896959.1"/>
    <property type="molecule type" value="Genomic_DNA"/>
</dbReference>
<dbReference type="InterPro" id="IPR036388">
    <property type="entry name" value="WH-like_DNA-bd_sf"/>
</dbReference>
<keyword evidence="3" id="KW-0808">Transferase</keyword>
<dbReference type="Proteomes" id="UP001500457">
    <property type="component" value="Unassembled WGS sequence"/>
</dbReference>
<accession>A0ABP9FB21</accession>
<dbReference type="InterPro" id="IPR048711">
    <property type="entry name" value="WHD_Rv2258c"/>
</dbReference>
<dbReference type="Pfam" id="PF13847">
    <property type="entry name" value="Methyltransf_31"/>
    <property type="match status" value="1"/>
</dbReference>
<evidence type="ECO:0000259" key="2">
    <source>
        <dbReference type="Pfam" id="PF21320"/>
    </source>
</evidence>
<name>A0ABP9FB21_9PSEU</name>
<dbReference type="GO" id="GO:0032259">
    <property type="term" value="P:methylation"/>
    <property type="evidence" value="ECO:0007669"/>
    <property type="project" value="UniProtKB-KW"/>
</dbReference>
<evidence type="ECO:0000313" key="4">
    <source>
        <dbReference type="Proteomes" id="UP001500457"/>
    </source>
</evidence>
<dbReference type="InterPro" id="IPR029063">
    <property type="entry name" value="SAM-dependent_MTases_sf"/>
</dbReference>
<gene>
    <name evidence="3" type="ORF">GCM10023203_59430</name>
</gene>
<proteinExistence type="predicted"/>
<dbReference type="SUPFAM" id="SSF46785">
    <property type="entry name" value="Winged helix' DNA-binding domain"/>
    <property type="match status" value="1"/>
</dbReference>
<feature type="domain" description="Methyltransferase" evidence="1">
    <location>
        <begin position="186"/>
        <end position="309"/>
    </location>
</feature>
<dbReference type="Gene3D" id="3.40.50.150">
    <property type="entry name" value="Vaccinia Virus protein VP39"/>
    <property type="match status" value="1"/>
</dbReference>
<sequence length="366" mass="38847">MTRTQEPRTAPAPAPEIDQGKLEAFLGKVVDEVGAAYNTVLTAIGDQLGLYRVLADAGPLTTAELAERSGTAERYVREWANAQAASGFLRYDAAAGRYELPPEQAFVLADESSPVYLAGIFQGAPAVFGLTPRIVEGFRSGEGVGWHEHGAALFEGTERFFRSGYRANLVSDWIPALDGVEEKLRRGVAVADVGCGHGASTLLLAEAFPSSTFVGFDYHRASIEAARGRAADAGLGADRVRFEVAGGDEYPGTYDVVAIFDALHDMGDPLAVARHVRESLTPDGTFMLFEPAAGDDVADNLNPVGRLYYAISTMVCTPASLAQPGRAALGAQAGPARLGEILTEAGFTRVREAARTPFNIVLEARP</sequence>
<dbReference type="GO" id="GO:0008168">
    <property type="term" value="F:methyltransferase activity"/>
    <property type="evidence" value="ECO:0007669"/>
    <property type="project" value="UniProtKB-KW"/>
</dbReference>
<protein>
    <submittedName>
        <fullName evidence="3">Class I SAM-dependent methyltransferase</fullName>
    </submittedName>
</protein>
<evidence type="ECO:0000313" key="3">
    <source>
        <dbReference type="EMBL" id="GAA4896959.1"/>
    </source>
</evidence>
<dbReference type="InterPro" id="IPR025714">
    <property type="entry name" value="Methyltranfer_dom"/>
</dbReference>
<dbReference type="PANTHER" id="PTHR45128:SF2">
    <property type="entry name" value="METHYLTRANSFERASE DOMAIN-CONTAINING PROTEIN"/>
    <property type="match status" value="1"/>
</dbReference>
<dbReference type="RefSeq" id="WP_274232640.1">
    <property type="nucleotide sequence ID" value="NZ_BAABHQ010000032.1"/>
</dbReference>